<evidence type="ECO:0000256" key="1">
    <source>
        <dbReference type="ARBA" id="ARBA00038414"/>
    </source>
</evidence>
<accession>A0ABP9QRL4</accession>
<sequence length="250" mass="26224">MRQLLIINPNTSLTVTQLLQTRVQTMLGDGVTVHTATARFGAPYIACEASYAVAAHAALDAWAAWLDQAAAADEPDAVMLGCFGDPGLEALRQGSPVPVSSLAEAAFEEATRHGRFAIVTGGERWKPMLQRLASAQGYTQLAGIQTVQPSGAQLAADPEWARKLLREACRTAARDYSADAVILGGAGLAGVAATLQDELDVPLIDSVDAGVRHVVARVADQAGQPRRAPGFDLPWLNVSPELGKLGIAGH</sequence>
<dbReference type="RefSeq" id="WP_345533151.1">
    <property type="nucleotide sequence ID" value="NZ_BAABLD010000008.1"/>
</dbReference>
<name>A0ABP9QRL4_9RHOO</name>
<organism evidence="2 3">
    <name type="scientific">Viridibacterium curvum</name>
    <dbReference type="NCBI Taxonomy" id="1101404"/>
    <lineage>
        <taxon>Bacteria</taxon>
        <taxon>Pseudomonadati</taxon>
        <taxon>Pseudomonadota</taxon>
        <taxon>Betaproteobacteria</taxon>
        <taxon>Rhodocyclales</taxon>
        <taxon>Rhodocyclaceae</taxon>
        <taxon>Viridibacterium</taxon>
    </lineage>
</organism>
<dbReference type="PANTHER" id="PTHR28047">
    <property type="entry name" value="PROTEIN DCG1"/>
    <property type="match status" value="1"/>
</dbReference>
<dbReference type="Pfam" id="PF01177">
    <property type="entry name" value="Asp_Glu_race"/>
    <property type="match status" value="1"/>
</dbReference>
<dbReference type="Proteomes" id="UP001500547">
    <property type="component" value="Unassembled WGS sequence"/>
</dbReference>
<evidence type="ECO:0000313" key="3">
    <source>
        <dbReference type="Proteomes" id="UP001500547"/>
    </source>
</evidence>
<dbReference type="EMBL" id="BAABLD010000008">
    <property type="protein sequence ID" value="GAA5166397.1"/>
    <property type="molecule type" value="Genomic_DNA"/>
</dbReference>
<comment type="caution">
    <text evidence="2">The sequence shown here is derived from an EMBL/GenBank/DDBJ whole genome shotgun (WGS) entry which is preliminary data.</text>
</comment>
<dbReference type="Gene3D" id="3.40.50.12500">
    <property type="match status" value="1"/>
</dbReference>
<keyword evidence="3" id="KW-1185">Reference proteome</keyword>
<comment type="similarity">
    <text evidence="1">Belongs to the HyuE racemase family.</text>
</comment>
<dbReference type="InterPro" id="IPR015942">
    <property type="entry name" value="Asp/Glu/hydantoin_racemase"/>
</dbReference>
<dbReference type="PANTHER" id="PTHR28047:SF5">
    <property type="entry name" value="PROTEIN DCG1"/>
    <property type="match status" value="1"/>
</dbReference>
<reference evidence="3" key="1">
    <citation type="journal article" date="2019" name="Int. J. Syst. Evol. Microbiol.">
        <title>The Global Catalogue of Microorganisms (GCM) 10K type strain sequencing project: providing services to taxonomists for standard genome sequencing and annotation.</title>
        <authorList>
            <consortium name="The Broad Institute Genomics Platform"/>
            <consortium name="The Broad Institute Genome Sequencing Center for Infectious Disease"/>
            <person name="Wu L."/>
            <person name="Ma J."/>
        </authorList>
    </citation>
    <scope>NUCLEOTIDE SEQUENCE [LARGE SCALE GENOMIC DNA]</scope>
    <source>
        <strain evidence="3">JCM 18715</strain>
    </source>
</reference>
<protein>
    <submittedName>
        <fullName evidence="2">Aspartate/glutamate racemase family protein</fullName>
    </submittedName>
</protein>
<proteinExistence type="inferred from homology"/>
<dbReference type="InterPro" id="IPR052186">
    <property type="entry name" value="Hydantoin_racemase-like"/>
</dbReference>
<gene>
    <name evidence="2" type="ORF">GCM10025770_23480</name>
</gene>
<evidence type="ECO:0000313" key="2">
    <source>
        <dbReference type="EMBL" id="GAA5166397.1"/>
    </source>
</evidence>
<dbReference type="InterPro" id="IPR053714">
    <property type="entry name" value="Iso_Racemase_Enz_sf"/>
</dbReference>